<dbReference type="Proteomes" id="UP000184300">
    <property type="component" value="Unassembled WGS sequence"/>
</dbReference>
<feature type="region of interest" description="Disordered" evidence="1">
    <location>
        <begin position="91"/>
        <end position="111"/>
    </location>
</feature>
<reference evidence="3" key="1">
    <citation type="journal article" date="2017" name="Genome Biol.">
        <title>Comparative genomics reveals high biological diversity and specific adaptations in the industrially and medically important fungal genus Aspergillus.</title>
        <authorList>
            <person name="de Vries R.P."/>
            <person name="Riley R."/>
            <person name="Wiebenga A."/>
            <person name="Aguilar-Osorio G."/>
            <person name="Amillis S."/>
            <person name="Uchima C.A."/>
            <person name="Anderluh G."/>
            <person name="Asadollahi M."/>
            <person name="Askin M."/>
            <person name="Barry K."/>
            <person name="Battaglia E."/>
            <person name="Bayram O."/>
            <person name="Benocci T."/>
            <person name="Braus-Stromeyer S.A."/>
            <person name="Caldana C."/>
            <person name="Canovas D."/>
            <person name="Cerqueira G.C."/>
            <person name="Chen F."/>
            <person name="Chen W."/>
            <person name="Choi C."/>
            <person name="Clum A."/>
            <person name="Dos Santos R.A."/>
            <person name="Damasio A.R."/>
            <person name="Diallinas G."/>
            <person name="Emri T."/>
            <person name="Fekete E."/>
            <person name="Flipphi M."/>
            <person name="Freyberg S."/>
            <person name="Gallo A."/>
            <person name="Gournas C."/>
            <person name="Habgood R."/>
            <person name="Hainaut M."/>
            <person name="Harispe M.L."/>
            <person name="Henrissat B."/>
            <person name="Hilden K.S."/>
            <person name="Hope R."/>
            <person name="Hossain A."/>
            <person name="Karabika E."/>
            <person name="Karaffa L."/>
            <person name="Karanyi Z."/>
            <person name="Krasevec N."/>
            <person name="Kuo A."/>
            <person name="Kusch H."/>
            <person name="LaButti K."/>
            <person name="Lagendijk E.L."/>
            <person name="Lapidus A."/>
            <person name="Levasseur A."/>
            <person name="Lindquist E."/>
            <person name="Lipzen A."/>
            <person name="Logrieco A.F."/>
            <person name="MacCabe A."/>
            <person name="Maekelae M.R."/>
            <person name="Malavazi I."/>
            <person name="Melin P."/>
            <person name="Meyer V."/>
            <person name="Mielnichuk N."/>
            <person name="Miskei M."/>
            <person name="Molnar A.P."/>
            <person name="Mule G."/>
            <person name="Ngan C.Y."/>
            <person name="Orejas M."/>
            <person name="Orosz E."/>
            <person name="Ouedraogo J.P."/>
            <person name="Overkamp K.M."/>
            <person name="Park H.-S."/>
            <person name="Perrone G."/>
            <person name="Piumi F."/>
            <person name="Punt P.J."/>
            <person name="Ram A.F."/>
            <person name="Ramon A."/>
            <person name="Rauscher S."/>
            <person name="Record E."/>
            <person name="Riano-Pachon D.M."/>
            <person name="Robert V."/>
            <person name="Roehrig J."/>
            <person name="Ruller R."/>
            <person name="Salamov A."/>
            <person name="Salih N.S."/>
            <person name="Samson R.A."/>
            <person name="Sandor E."/>
            <person name="Sanguinetti M."/>
            <person name="Schuetze T."/>
            <person name="Sepcic K."/>
            <person name="Shelest E."/>
            <person name="Sherlock G."/>
            <person name="Sophianopoulou V."/>
            <person name="Squina F.M."/>
            <person name="Sun H."/>
            <person name="Susca A."/>
            <person name="Todd R.B."/>
            <person name="Tsang A."/>
            <person name="Unkles S.E."/>
            <person name="van de Wiele N."/>
            <person name="van Rossen-Uffink D."/>
            <person name="Oliveira J.V."/>
            <person name="Vesth T.C."/>
            <person name="Visser J."/>
            <person name="Yu J.-H."/>
            <person name="Zhou M."/>
            <person name="Andersen M.R."/>
            <person name="Archer D.B."/>
            <person name="Baker S.E."/>
            <person name="Benoit I."/>
            <person name="Brakhage A.A."/>
            <person name="Braus G.H."/>
            <person name="Fischer R."/>
            <person name="Frisvad J.C."/>
            <person name="Goldman G.H."/>
            <person name="Houbraken J."/>
            <person name="Oakley B."/>
            <person name="Pocsi I."/>
            <person name="Scazzocchio C."/>
            <person name="Seiboth B."/>
            <person name="vanKuyk P.A."/>
            <person name="Wortman J."/>
            <person name="Dyer P.S."/>
            <person name="Grigoriev I.V."/>
        </authorList>
    </citation>
    <scope>NUCLEOTIDE SEQUENCE [LARGE SCALE GENOMIC DNA]</scope>
    <source>
        <strain evidence="3">CBS 516.65</strain>
    </source>
</reference>
<organism evidence="2 3">
    <name type="scientific">Aspergillus glaucus CBS 516.65</name>
    <dbReference type="NCBI Taxonomy" id="1160497"/>
    <lineage>
        <taxon>Eukaryota</taxon>
        <taxon>Fungi</taxon>
        <taxon>Dikarya</taxon>
        <taxon>Ascomycota</taxon>
        <taxon>Pezizomycotina</taxon>
        <taxon>Eurotiomycetes</taxon>
        <taxon>Eurotiomycetidae</taxon>
        <taxon>Eurotiales</taxon>
        <taxon>Aspergillaceae</taxon>
        <taxon>Aspergillus</taxon>
        <taxon>Aspergillus subgen. Aspergillus</taxon>
    </lineage>
</organism>
<sequence>MERLMARIDPRVSTIRRSPAPNSADIVPNRIHFLVTTILHGHTHLLFSPTKVATPQLSTAFANRKQDVNMAKLRLHSRDYRVSISKHRQCLASPSGKTASPSVSSGLRRQEGSCPRCQRRCFVCSAAATHLGECHIVASSALVPFEHQLNLNEKPVEKLDDKAYLDGTIRFSHAPPILTAEKSPL</sequence>
<gene>
    <name evidence="2" type="ORF">ASPGLDRAFT_1038075</name>
</gene>
<dbReference type="GeneID" id="34455714"/>
<dbReference type="EMBL" id="KV878917">
    <property type="protein sequence ID" value="OJJ79476.1"/>
    <property type="molecule type" value="Genomic_DNA"/>
</dbReference>
<accession>A0A1L9V6E4</accession>
<keyword evidence="3" id="KW-1185">Reference proteome</keyword>
<dbReference type="AlphaFoldDB" id="A0A1L9V6E4"/>
<evidence type="ECO:0000313" key="3">
    <source>
        <dbReference type="Proteomes" id="UP000184300"/>
    </source>
</evidence>
<name>A0A1L9V6E4_ASPGL</name>
<proteinExistence type="predicted"/>
<dbReference type="VEuPathDB" id="FungiDB:ASPGLDRAFT_1038075"/>
<protein>
    <submittedName>
        <fullName evidence="2">Uncharacterized protein</fullName>
    </submittedName>
</protein>
<dbReference type="RefSeq" id="XP_022396174.1">
    <property type="nucleotide sequence ID" value="XM_022539453.1"/>
</dbReference>
<feature type="compositionally biased region" description="Polar residues" evidence="1">
    <location>
        <begin position="95"/>
        <end position="107"/>
    </location>
</feature>
<evidence type="ECO:0000256" key="1">
    <source>
        <dbReference type="SAM" id="MobiDB-lite"/>
    </source>
</evidence>
<evidence type="ECO:0000313" key="2">
    <source>
        <dbReference type="EMBL" id="OJJ79476.1"/>
    </source>
</evidence>